<evidence type="ECO:0000256" key="5">
    <source>
        <dbReference type="SAM" id="MobiDB-lite"/>
    </source>
</evidence>
<comment type="caution">
    <text evidence="6">The sequence shown here is derived from an EMBL/GenBank/DDBJ whole genome shotgun (WGS) entry which is preliminary data.</text>
</comment>
<protein>
    <submittedName>
        <fullName evidence="6">GPP34 family phosphoprotein</fullName>
    </submittedName>
</protein>
<dbReference type="Proteomes" id="UP000712045">
    <property type="component" value="Unassembled WGS sequence"/>
</dbReference>
<dbReference type="RefSeq" id="WP_205080996.1">
    <property type="nucleotide sequence ID" value="NZ_JAFEUF010000005.1"/>
</dbReference>
<proteinExistence type="predicted"/>
<keyword evidence="7" id="KW-1185">Reference proteome</keyword>
<dbReference type="Pfam" id="PF05719">
    <property type="entry name" value="GPP34"/>
    <property type="match status" value="1"/>
</dbReference>
<accession>A0ABS2HSJ2</accession>
<feature type="compositionally biased region" description="Gly residues" evidence="5">
    <location>
        <begin position="219"/>
        <end position="244"/>
    </location>
</feature>
<dbReference type="Gene3D" id="1.10.3630.10">
    <property type="entry name" value="yeast vps74-n-term truncation variant domain like"/>
    <property type="match status" value="1"/>
</dbReference>
<dbReference type="InterPro" id="IPR038261">
    <property type="entry name" value="GPP34-like_sf"/>
</dbReference>
<evidence type="ECO:0000256" key="1">
    <source>
        <dbReference type="ARBA" id="ARBA00004255"/>
    </source>
</evidence>
<keyword evidence="3" id="KW-0446">Lipid-binding</keyword>
<feature type="region of interest" description="Disordered" evidence="5">
    <location>
        <begin position="212"/>
        <end position="244"/>
    </location>
</feature>
<evidence type="ECO:0000256" key="2">
    <source>
        <dbReference type="ARBA" id="ARBA00023034"/>
    </source>
</evidence>
<organism evidence="6 7">
    <name type="scientific">Streptomyces durocortorensis</name>
    <dbReference type="NCBI Taxonomy" id="2811104"/>
    <lineage>
        <taxon>Bacteria</taxon>
        <taxon>Bacillati</taxon>
        <taxon>Actinomycetota</taxon>
        <taxon>Actinomycetes</taxon>
        <taxon>Kitasatosporales</taxon>
        <taxon>Streptomycetaceae</taxon>
        <taxon>Streptomyces</taxon>
    </lineage>
</organism>
<evidence type="ECO:0000256" key="4">
    <source>
        <dbReference type="ARBA" id="ARBA00023136"/>
    </source>
</evidence>
<comment type="subcellular location">
    <subcellularLocation>
        <location evidence="1">Golgi apparatus membrane</location>
        <topology evidence="1">Peripheral membrane protein</topology>
        <orientation evidence="1">Cytoplasmic side</orientation>
    </subcellularLocation>
</comment>
<name>A0ABS2HSJ2_9ACTN</name>
<sequence length="244" mass="26116">MTTPAPSGPEASALTLPEELLLLTLDPERGKPLCARTYLRYGTAGAVLAELELQGRIREERGRVQVVNPLDPAHPLLASLLGTLDPPSAKKKRFRPGTSAKSWIRLYGRNAEERHLDHLVERGLLRRETRRFLGVLPYQRHFPGDPDLTGATRWRFGQAEARGFPDQRSRALAGLVSATGLAGTLTTAGREGRSAMKTLRRAHWFAAAVHHNVRQNQSSGGGSSDGGSSWGDGGGGGGCGGGGD</sequence>
<dbReference type="InterPro" id="IPR008628">
    <property type="entry name" value="GPP34-like"/>
</dbReference>
<reference evidence="6 7" key="1">
    <citation type="submission" date="2021-02" db="EMBL/GenBank/DDBJ databases">
        <title>Genome Streptomyces sp. RHZ10.</title>
        <authorList>
            <person name="Besaury L."/>
        </authorList>
    </citation>
    <scope>NUCLEOTIDE SEQUENCE [LARGE SCALE GENOMIC DNA]</scope>
    <source>
        <strain evidence="6 7">RHZ10</strain>
    </source>
</reference>
<evidence type="ECO:0000313" key="6">
    <source>
        <dbReference type="EMBL" id="MBM7052718.1"/>
    </source>
</evidence>
<evidence type="ECO:0000313" key="7">
    <source>
        <dbReference type="Proteomes" id="UP000712045"/>
    </source>
</evidence>
<evidence type="ECO:0000256" key="3">
    <source>
        <dbReference type="ARBA" id="ARBA00023121"/>
    </source>
</evidence>
<dbReference type="EMBL" id="JAFEUF010000005">
    <property type="protein sequence ID" value="MBM7052718.1"/>
    <property type="molecule type" value="Genomic_DNA"/>
</dbReference>
<keyword evidence="4" id="KW-0472">Membrane</keyword>
<gene>
    <name evidence="6" type="ORF">JS521_02135</name>
</gene>
<keyword evidence="2" id="KW-0333">Golgi apparatus</keyword>